<evidence type="ECO:0000256" key="2">
    <source>
        <dbReference type="ARBA" id="ARBA00008520"/>
    </source>
</evidence>
<dbReference type="Proteomes" id="UP001375743">
    <property type="component" value="Unassembled WGS sequence"/>
</dbReference>
<dbReference type="Pfam" id="PF01547">
    <property type="entry name" value="SBP_bac_1"/>
    <property type="match status" value="1"/>
</dbReference>
<accession>A0ABU8XXJ4</accession>
<proteinExistence type="inferred from homology"/>
<evidence type="ECO:0000313" key="6">
    <source>
        <dbReference type="Proteomes" id="UP001375743"/>
    </source>
</evidence>
<dbReference type="SUPFAM" id="SSF53850">
    <property type="entry name" value="Periplasmic binding protein-like II"/>
    <property type="match status" value="1"/>
</dbReference>
<reference evidence="5 6" key="1">
    <citation type="submission" date="2024-01" db="EMBL/GenBank/DDBJ databases">
        <title>Multi-omics insights into the function and evolution of sodium benzoate biodegradation pathways in Benzoatithermus flavus gen. nov., sp. nov. from hot spring.</title>
        <authorList>
            <person name="Hu C.-J."/>
            <person name="Li W.-J."/>
        </authorList>
    </citation>
    <scope>NUCLEOTIDE SEQUENCE [LARGE SCALE GENOMIC DNA]</scope>
    <source>
        <strain evidence="5 6">SYSU G07066</strain>
    </source>
</reference>
<dbReference type="CDD" id="cd14750">
    <property type="entry name" value="PBP2_TMBP"/>
    <property type="match status" value="1"/>
</dbReference>
<comment type="similarity">
    <text evidence="2">Belongs to the bacterial solute-binding protein 1 family.</text>
</comment>
<dbReference type="InterPro" id="IPR006059">
    <property type="entry name" value="SBP"/>
</dbReference>
<evidence type="ECO:0000256" key="4">
    <source>
        <dbReference type="ARBA" id="ARBA00022729"/>
    </source>
</evidence>
<name>A0ABU8XXJ4_9PROT</name>
<evidence type="ECO:0000313" key="5">
    <source>
        <dbReference type="EMBL" id="MEK0085669.1"/>
    </source>
</evidence>
<keyword evidence="6" id="KW-1185">Reference proteome</keyword>
<dbReference type="Gene3D" id="3.40.190.10">
    <property type="entry name" value="Periplasmic binding protein-like II"/>
    <property type="match status" value="2"/>
</dbReference>
<dbReference type="InterPro" id="IPR050490">
    <property type="entry name" value="Bact_solute-bd_prot1"/>
</dbReference>
<dbReference type="RefSeq" id="WP_418161519.1">
    <property type="nucleotide sequence ID" value="NZ_JBBLZC010000032.1"/>
</dbReference>
<keyword evidence="3" id="KW-0813">Transport</keyword>
<dbReference type="EMBL" id="JBBLZC010000032">
    <property type="protein sequence ID" value="MEK0085669.1"/>
    <property type="molecule type" value="Genomic_DNA"/>
</dbReference>
<organism evidence="5 6">
    <name type="scientific">Benzoatithermus flavus</name>
    <dbReference type="NCBI Taxonomy" id="3108223"/>
    <lineage>
        <taxon>Bacteria</taxon>
        <taxon>Pseudomonadati</taxon>
        <taxon>Pseudomonadota</taxon>
        <taxon>Alphaproteobacteria</taxon>
        <taxon>Geminicoccales</taxon>
        <taxon>Geminicoccaceae</taxon>
        <taxon>Benzoatithermus</taxon>
    </lineage>
</organism>
<sequence>MLESGRLAMAGVLLAAATVSGSAARAETIAISCGAVGLELKICQEGAEIWAKKTGHQVNVVSTPNSATERLALYQQILAASSPDIDVFQIDVIWPGTLANHFVDLKSHVPADVLASHFEAIVENNTVNGKLVAMPWYTDAGVLYYRKDLLDAAGKQPPQTWEELGAIAKELQDKARSQGNDRMWGYVFQGKAYEGLTCNALEWIDSYGGGRIVDDKGKVTVDNDKAVRALTWAASTVGTIAPEGVLNYSEEESRGVFQSGNAIFMRNWPYAWALAQAEDSPIKGKIGVVPLPKGGPDGKHTGALGGWQLAVSKYSRHPEIAIDLVRYLTSAEEQKRRAVAGSYNPTIKALYQDQDVLKAVPFFGTLYETFTNAVARPSRITGAKYNQMSAEFFNAVHQVLSKQEKPAESLAALEKRLDRLSRGGRW</sequence>
<evidence type="ECO:0000256" key="1">
    <source>
        <dbReference type="ARBA" id="ARBA00004418"/>
    </source>
</evidence>
<comment type="caution">
    <text evidence="5">The sequence shown here is derived from an EMBL/GenBank/DDBJ whole genome shotgun (WGS) entry which is preliminary data.</text>
</comment>
<dbReference type="PANTHER" id="PTHR43649">
    <property type="entry name" value="ARABINOSE-BINDING PROTEIN-RELATED"/>
    <property type="match status" value="1"/>
</dbReference>
<comment type="subcellular location">
    <subcellularLocation>
        <location evidence="1">Periplasm</location>
    </subcellularLocation>
</comment>
<protein>
    <submittedName>
        <fullName evidence="5">ABC transporter substrate-binding protein</fullName>
    </submittedName>
</protein>
<keyword evidence="4" id="KW-0732">Signal</keyword>
<evidence type="ECO:0000256" key="3">
    <source>
        <dbReference type="ARBA" id="ARBA00022448"/>
    </source>
</evidence>
<gene>
    <name evidence="5" type="ORF">U1T56_21160</name>
</gene>
<dbReference type="PANTHER" id="PTHR43649:SF34">
    <property type="entry name" value="ABC TRANSPORTER PERIPLASMIC-BINDING PROTEIN YCJN-RELATED"/>
    <property type="match status" value="1"/>
</dbReference>